<dbReference type="EMBL" id="AAGW02017758">
    <property type="status" value="NOT_ANNOTATED_CDS"/>
    <property type="molecule type" value="Genomic_DNA"/>
</dbReference>
<comment type="catalytic activity">
    <reaction evidence="18">
        <text>Ca(2+)(in) = Ca(2+)(out)</text>
        <dbReference type="Rhea" id="RHEA:29671"/>
        <dbReference type="ChEBI" id="CHEBI:29108"/>
    </reaction>
</comment>
<evidence type="ECO:0000256" key="16">
    <source>
        <dbReference type="ARBA" id="ARBA00023303"/>
    </source>
</evidence>
<dbReference type="GO" id="GO:0005789">
    <property type="term" value="C:endoplasmic reticulum membrane"/>
    <property type="evidence" value="ECO:0007669"/>
    <property type="project" value="UniProtKB-SubCell"/>
</dbReference>
<name>A0A5F9CQ39_RABIT</name>
<feature type="transmembrane region" description="Helical" evidence="21">
    <location>
        <begin position="2293"/>
        <end position="2315"/>
    </location>
</feature>
<dbReference type="InterPro" id="IPR016093">
    <property type="entry name" value="MIR_motif"/>
</dbReference>
<dbReference type="GO" id="GO:0005220">
    <property type="term" value="F:inositol 1,4,5-trisphosphate-gated calcium channel activity"/>
    <property type="evidence" value="ECO:0007669"/>
    <property type="project" value="UniProtKB-UniRule"/>
</dbReference>
<evidence type="ECO:0000256" key="9">
    <source>
        <dbReference type="ARBA" id="ARBA00022824"/>
    </source>
</evidence>
<proteinExistence type="inferred from homology"/>
<dbReference type="InterPro" id="IPR005821">
    <property type="entry name" value="Ion_trans_dom"/>
</dbReference>
<dbReference type="GO" id="GO:0016529">
    <property type="term" value="C:sarcoplasmic reticulum"/>
    <property type="evidence" value="ECO:0007669"/>
    <property type="project" value="UniProtKB-ARBA"/>
</dbReference>
<dbReference type="FunFam" id="2.80.10.50:FF:000002">
    <property type="entry name" value="Inositol 1,4,5-trisphosphate receptor type 2"/>
    <property type="match status" value="1"/>
</dbReference>
<evidence type="ECO:0000256" key="20">
    <source>
        <dbReference type="ARBA" id="ARBA00061937"/>
    </source>
</evidence>
<feature type="transmembrane region" description="Helical" evidence="21">
    <location>
        <begin position="2248"/>
        <end position="2273"/>
    </location>
</feature>
<evidence type="ECO:0000256" key="23">
    <source>
        <dbReference type="SAM" id="MobiDB-lite"/>
    </source>
</evidence>
<evidence type="ECO:0000256" key="12">
    <source>
        <dbReference type="ARBA" id="ARBA00023065"/>
    </source>
</evidence>
<dbReference type="Gene3D" id="2.80.10.50">
    <property type="match status" value="2"/>
</dbReference>
<dbReference type="PRINTS" id="PR00779">
    <property type="entry name" value="INSP3RECEPTR"/>
</dbReference>
<feature type="transmembrane region" description="Helical" evidence="21">
    <location>
        <begin position="2192"/>
        <end position="2212"/>
    </location>
</feature>
<evidence type="ECO:0000313" key="26">
    <source>
        <dbReference type="Proteomes" id="UP000001811"/>
    </source>
</evidence>
<evidence type="ECO:0000256" key="2">
    <source>
        <dbReference type="ARBA" id="ARBA00004638"/>
    </source>
</evidence>
<dbReference type="FunFam" id="1.25.10.30:FF:000001">
    <property type="entry name" value="Inositol 1,4,5-trisphosphate receptor, type 2"/>
    <property type="match status" value="1"/>
</dbReference>
<evidence type="ECO:0000256" key="4">
    <source>
        <dbReference type="ARBA" id="ARBA00022448"/>
    </source>
</evidence>
<dbReference type="Pfam" id="PF01365">
    <property type="entry name" value="RYDR_ITPR"/>
    <property type="match status" value="2"/>
</dbReference>
<keyword evidence="16 21" id="KW-0407">Ion channel</keyword>
<evidence type="ECO:0000256" key="11">
    <source>
        <dbReference type="ARBA" id="ARBA00022989"/>
    </source>
</evidence>
<dbReference type="Bgee" id="ENSOCUG00000005766">
    <property type="expression patterns" value="Expressed in uterus and 14 other cell types or tissues"/>
</dbReference>
<evidence type="ECO:0000256" key="22">
    <source>
        <dbReference type="SAM" id="Coils"/>
    </source>
</evidence>
<dbReference type="InterPro" id="IPR000493">
    <property type="entry name" value="InsP3_rcpt"/>
</dbReference>
<keyword evidence="26" id="KW-1185">Reference proteome</keyword>
<gene>
    <name evidence="25" type="primary">ITPR3</name>
</gene>
<evidence type="ECO:0000256" key="18">
    <source>
        <dbReference type="ARBA" id="ARBA00036634"/>
    </source>
</evidence>
<dbReference type="SUPFAM" id="SSF82109">
    <property type="entry name" value="MIR domain"/>
    <property type="match status" value="2"/>
</dbReference>
<keyword evidence="10 21" id="KW-0106">Calcium</keyword>
<dbReference type="EMBL" id="AAGW02017760">
    <property type="status" value="NOT_ANNOTATED_CDS"/>
    <property type="molecule type" value="Genomic_DNA"/>
</dbReference>
<keyword evidence="7 21" id="KW-0812">Transmembrane</keyword>
<feature type="transmembrane region" description="Helical" evidence="21">
    <location>
        <begin position="2162"/>
        <end position="2180"/>
    </location>
</feature>
<dbReference type="GeneTree" id="ENSGT00940000157078"/>
<keyword evidence="15 21" id="KW-1071">Ligand-gated ion channel</keyword>
<dbReference type="Pfam" id="PF08454">
    <property type="entry name" value="RIH_assoc"/>
    <property type="match status" value="1"/>
</dbReference>
<dbReference type="Pfam" id="PF00520">
    <property type="entry name" value="Ion_trans"/>
    <property type="match status" value="1"/>
</dbReference>
<dbReference type="InterPro" id="IPR014821">
    <property type="entry name" value="Ins145_P3_rcpt"/>
</dbReference>
<dbReference type="Pfam" id="PF08709">
    <property type="entry name" value="Ins145_P3_rec"/>
    <property type="match status" value="1"/>
</dbReference>
<reference evidence="25" key="3">
    <citation type="submission" date="2025-09" db="UniProtKB">
        <authorList>
            <consortium name="Ensembl"/>
        </authorList>
    </citation>
    <scope>IDENTIFICATION</scope>
    <source>
        <strain evidence="25">Thorbecke</strain>
    </source>
</reference>
<organism evidence="25 26">
    <name type="scientific">Oryctolagus cuniculus</name>
    <name type="common">Rabbit</name>
    <dbReference type="NCBI Taxonomy" id="9986"/>
    <lineage>
        <taxon>Eukaryota</taxon>
        <taxon>Metazoa</taxon>
        <taxon>Chordata</taxon>
        <taxon>Craniata</taxon>
        <taxon>Vertebrata</taxon>
        <taxon>Euteleostomi</taxon>
        <taxon>Mammalia</taxon>
        <taxon>Eutheria</taxon>
        <taxon>Euarchontoglires</taxon>
        <taxon>Glires</taxon>
        <taxon>Lagomorpha</taxon>
        <taxon>Leporidae</taxon>
        <taxon>Oryctolagus</taxon>
    </lineage>
</organism>
<protein>
    <recommendedName>
        <fullName evidence="21">Inositol 1,4,5-trisphosphate receptor</fullName>
    </recommendedName>
</protein>
<evidence type="ECO:0000256" key="3">
    <source>
        <dbReference type="ARBA" id="ARBA00009453"/>
    </source>
</evidence>
<evidence type="ECO:0000259" key="24">
    <source>
        <dbReference type="PROSITE" id="PS50919"/>
    </source>
</evidence>
<sequence length="2595" mass="295296">MLGVSGGASLMPAPRQGCCGAVGLFSLLTEPVSPRLVDDRCVVEPAAGDLDNPPKKFRDCLFKVCPMSRYSAQKQYWKAKQTKQDKEKIADVVLLQKLQHAAQMEQKQNDTENKKVHGDVVKYGSVVQLLHMKSNKYLTVNKRLPALLEKNAMRVTLDATGNEGSWLFIQPFWKLRSNGDNVVVGDKVILNPVNAGQPLHASNYELSDNAGCKEVSQLRELHTSWKINLFMQFRDHLEEVLKRDVVRLFHAEQEKFLTCDEYRGKLQVFLRTTLRQSATSATSSNALWEVEVVHHDPCRGGAGHWNGLYRFKHLATGNYLAAEVRGRQRASWELRLGVHLRALGLDPTTLQKTDSFVPRNSYVRLRHLCTNTWIQSSNVPIDIEEERPIRLMLGTCPTKEDKEAFAIVSVPVSEIRDLDFANDASSMLASAVEKLSEGFISQNDRRFVIQLLEDLVFFVSDVPNNGQNVLDVMVTKPNRERQKLMREQNILKQIFGILKAPFRDKGGEGPLVRLEELSDQKNAPYQHMFRLCYRVLRHSQEDYRKNQEHIAKQFGMMQSQIGYDILAEDTITALLHNNRKLLEKHITKTEVETFVSLVRKNREPRFLDYLSDLCVSNHIAIPVTQELICKCVLDPKNSDILIQTELRPVKEMAQSHEYLSIEYSEEEVWLTWTDRNNEHHEKSVRQLAQEARAGNAHDENVLSYYRYQLKLFARMCLDRQYLAIDEISQQLGVDLIFLCMADEMLPFDLRASFCHLMLRVHVDRDPQELVTPVKFARLWTEIPTAITIKDYDSNLNASRDDKKHKFASTMEFVEDYLNGVVSEAVPFANEEKNKLTFEVVSLAHNLIYFGFYSFSELLRLTRTLLSIIDCVQGPPAMLQAYEDPGGKNVRRSIQGVGHMMSTMVLSRKQSVFGGPGLPAGAGAAEPLDRSKFEENEDIVVMETKLKILEILQFILNVRLDYRISYLLSVFKKEFVEVFPMQDSSADGTAPAFDSTTANMNLDRIGDQAEAMFGVGKSNSMLEVDDEGGRMFLRVLIHLTMHDYAPLVSGALQLLFKHFSQRQEAMHTFKQVQLLISAQDVENYKVIKSELDRLRTMVEKSELWVDKKGSGKGEEVEAGATKDKKERPMDEEGFLPPAGEKSSENYQIVKGILERLNKMCGVGEQMRKKQQRLLKNMDAHKVMLDLLQVPYDKGDAKMVEILRYTHQFLQKFCAGNPGNQALLHKHLHLFLTPGLLEAETMQHIFLNNYQLCSEISEPVLQHFVHLLATHGRHVQYLDFLHTVIKAEGKYVKKCQDMIMTELTNAGDDVVVFYNDKASLAHLLEMMKGARDGVEDQSPLMYHISLVDLLAACAEGKNVYTEIKCTSLLPLEDVVSVVTHEDCITEVKMAYVNFVNHCYVDTEVEMKEIYTSNHIWTLFESFTLDMARVCSKREKRLADPTLEKYVLTVVLDTVHAFFSSPFSENSTSLQVSRSRPRSVSVGRGRVRACAAKSRAILLPMDLDAHISSLLSSGASCAAAAQRNASNYKAATRAFPRVAPTANQWDYKNIIEKLQDIITALEERLRPLVQAELSVLVDVLHWPELLFLEGSEAYQRCEKWRTTKDLVESEEESCMLLKKTKYGERGNQLRKMLLQNYLQNRKSSSRGDLPDPMGIGLDQDWSAIAATQCRLDKEGATKLVCDLITSTKNEKIFQESIGLAIRLLDGGNTEIQKSFYNLMTSDKKSERFFKVLHDRMKRAQQETKSTVAVNMNDLGSQPREDPTAKGRVASFSMPSSSSRYSLGPSLPRGHEVGERVQSEMGTSVLIMQPILRFLQLLCENHNRDLQNYLRCQNNKTNYNLVCETLQFLDIMCGSTTGGLGLLGLYINEDNVGLVIQTLETLTEYCQGPCHENQTCIVTHESNGIDIITALILNDISPLCKYRMDLVLQLKDNASKLLLALMESRHDSENAERILISLRPQELVDVIKKAYLQEEERENSEVSPREVGHNIYILALQLSRHNKQLQNLLRPVRRIQEEEAEGISSMLSLNNKQLSQMLKSSAPAQEEEEDPLAYYENHTSQIEIVRQDRSMEQIVFPVPGICQFLTEETKHRLFTTTEQDEQGSKVSDFFDQSSFLHNEMEWQRRLRSMPLIYWVSRRMTLWGSISFNLGAGSGEAPGRGVLGSPLMSLLFWILICFSVTALFTKRYSIRPLIVALILRSIYYLGIGPTLNILGALNLTNKIVFVVSFVGNRGTFIRGYKAMVMDVEFLYHVGYILTSVLGLFAHELFYSILLFDLIYREETLFNVIKSVTRNGRSILLTALLALILVYLFSIVGFLFLKDDFILEVDRLPSNHSRASPLAMPHGAAAFVGTCSGDKMDCVSGVSVPEALEEDGELDSTERACDTLLMCIVTVMNHGLRNGGGVGDILRKPSKDESLFPARVVYDLLFFFIVIIIVLNLIFGVIIDTFADLRSEKQKKEEILKTTCFICGLERDKFDNKTVSFEEHIKLEHNMWNYLYFIVLVRVKNKTDYTGPESYVAQMIKNKNLDWFPRMRAMSLVSNEGEGEQNEIRILQDKLNSTMKLVSHLTAQLNELKEQMTEQRKRRQRLGFVDVQNCMSR</sequence>
<comment type="domain">
    <text evidence="21">Composed of a large N-terminal cytoplasmic domain (CD) followed by a juxtamembrane domain (JD) and a transmembrane domain (TMD).</text>
</comment>
<evidence type="ECO:0000256" key="5">
    <source>
        <dbReference type="ARBA" id="ARBA00022568"/>
    </source>
</evidence>
<comment type="subcellular location">
    <subcellularLocation>
        <location evidence="2">Cytoplasmic vesicle</location>
        <location evidence="2">Secretory vesicle membrane</location>
        <topology evidence="2">Multi-pass membrane protein</topology>
    </subcellularLocation>
    <subcellularLocation>
        <location evidence="1 21">Endoplasmic reticulum membrane</location>
        <topology evidence="1 21">Multi-pass membrane protein</topology>
    </subcellularLocation>
</comment>
<evidence type="ECO:0000256" key="17">
    <source>
        <dbReference type="ARBA" id="ARBA00023329"/>
    </source>
</evidence>
<comment type="similarity">
    <text evidence="3 21">Belongs to the InsP3 receptor family.</text>
</comment>
<keyword evidence="11 21" id="KW-1133">Transmembrane helix</keyword>
<keyword evidence="17" id="KW-0968">Cytoplasmic vesicle</keyword>
<dbReference type="Ensembl" id="ENSOCUT00000043979.1">
    <property type="protein sequence ID" value="ENSOCUP00000035622.1"/>
    <property type="gene ID" value="ENSOCUG00000005766.4"/>
</dbReference>
<dbReference type="GO" id="GO:0051209">
    <property type="term" value="P:release of sequestered calcium ion into cytosol"/>
    <property type="evidence" value="ECO:0007669"/>
    <property type="project" value="UniProtKB-UniRule"/>
</dbReference>
<comment type="subunit">
    <text evidence="20">Homotetramer. Interacts with CABP1. Interacts with BOK; regulates ITPR2 expression. Interacts with BCL2L10. Interacts with TRPC4. Interacts with CHGA and CHGB.</text>
</comment>
<dbReference type="InterPro" id="IPR000699">
    <property type="entry name" value="RIH_dom"/>
</dbReference>
<dbReference type="GO" id="GO:0070679">
    <property type="term" value="F:inositol 1,4,5 trisphosphate binding"/>
    <property type="evidence" value="ECO:0007669"/>
    <property type="project" value="UniProtKB-UniRule"/>
</dbReference>
<evidence type="ECO:0000313" key="25">
    <source>
        <dbReference type="Ensembl" id="ENSOCUP00000035622.1"/>
    </source>
</evidence>
<dbReference type="PANTHER" id="PTHR45816">
    <property type="entry name" value="MIR DOMAIN-CONTAINING PROTEIN"/>
    <property type="match status" value="1"/>
</dbReference>
<feature type="compositionally biased region" description="Low complexity" evidence="23">
    <location>
        <begin position="1767"/>
        <end position="1784"/>
    </location>
</feature>
<dbReference type="InterPro" id="IPR013662">
    <property type="entry name" value="RIH_assoc-dom"/>
</dbReference>
<evidence type="ECO:0000256" key="14">
    <source>
        <dbReference type="ARBA" id="ARBA00023170"/>
    </source>
</evidence>
<dbReference type="InterPro" id="IPR015925">
    <property type="entry name" value="Ryanodine_IP3_receptor"/>
</dbReference>
<dbReference type="GO" id="GO:0030658">
    <property type="term" value="C:transport vesicle membrane"/>
    <property type="evidence" value="ECO:0007669"/>
    <property type="project" value="UniProtKB-SubCell"/>
</dbReference>
<evidence type="ECO:0000256" key="13">
    <source>
        <dbReference type="ARBA" id="ARBA00023136"/>
    </source>
</evidence>
<reference evidence="25 26" key="1">
    <citation type="journal article" date="2011" name="Nature">
        <title>A high-resolution map of human evolutionary constraint using 29 mammals.</title>
        <authorList>
            <person name="Lindblad-Toh K."/>
            <person name="Garber M."/>
            <person name="Zuk O."/>
            <person name="Lin M.F."/>
            <person name="Parker B.J."/>
            <person name="Washietl S."/>
            <person name="Kheradpour P."/>
            <person name="Ernst J."/>
            <person name="Jordan G."/>
            <person name="Mauceli E."/>
            <person name="Ward L.D."/>
            <person name="Lowe C.B."/>
            <person name="Holloway A.K."/>
            <person name="Clamp M."/>
            <person name="Gnerre S."/>
            <person name="Alfoldi J."/>
            <person name="Beal K."/>
            <person name="Chang J."/>
            <person name="Clawson H."/>
            <person name="Cuff J."/>
            <person name="Di Palma F."/>
            <person name="Fitzgerald S."/>
            <person name="Flicek P."/>
            <person name="Guttman M."/>
            <person name="Hubisz M.J."/>
            <person name="Jaffe D.B."/>
            <person name="Jungreis I."/>
            <person name="Kent W.J."/>
            <person name="Kostka D."/>
            <person name="Lara M."/>
            <person name="Martins A.L."/>
            <person name="Massingham T."/>
            <person name="Moltke I."/>
            <person name="Raney B.J."/>
            <person name="Rasmussen M.D."/>
            <person name="Robinson J."/>
            <person name="Stark A."/>
            <person name="Vilella A.J."/>
            <person name="Wen J."/>
            <person name="Xie X."/>
            <person name="Zody M.C."/>
            <person name="Baldwin J."/>
            <person name="Bloom T."/>
            <person name="Chin C.W."/>
            <person name="Heiman D."/>
            <person name="Nicol R."/>
            <person name="Nusbaum C."/>
            <person name="Young S."/>
            <person name="Wilkinson J."/>
            <person name="Worley K.C."/>
            <person name="Kovar C.L."/>
            <person name="Muzny D.M."/>
            <person name="Gibbs R.A."/>
            <person name="Cree A."/>
            <person name="Dihn H.H."/>
            <person name="Fowler G."/>
            <person name="Jhangiani S."/>
            <person name="Joshi V."/>
            <person name="Lee S."/>
            <person name="Lewis L.R."/>
            <person name="Nazareth L.V."/>
            <person name="Okwuonu G."/>
            <person name="Santibanez J."/>
            <person name="Warren W.C."/>
            <person name="Mardis E.R."/>
            <person name="Weinstock G.M."/>
            <person name="Wilson R.K."/>
            <person name="Delehaunty K."/>
            <person name="Dooling D."/>
            <person name="Fronik C."/>
            <person name="Fulton L."/>
            <person name="Fulton B."/>
            <person name="Graves T."/>
            <person name="Minx P."/>
            <person name="Sodergren E."/>
            <person name="Birney E."/>
            <person name="Margulies E.H."/>
            <person name="Herrero J."/>
            <person name="Green E.D."/>
            <person name="Haussler D."/>
            <person name="Siepel A."/>
            <person name="Goldman N."/>
            <person name="Pollard K.S."/>
            <person name="Pedersen J.S."/>
            <person name="Lander E.S."/>
            <person name="Kellis M."/>
        </authorList>
    </citation>
    <scope>NUCLEOTIDE SEQUENCE [LARGE SCALE GENOMIC DNA]</scope>
    <source>
        <strain evidence="25 26">Thorbecke inbred</strain>
    </source>
</reference>
<feature type="transmembrane region" description="Helical" evidence="21">
    <location>
        <begin position="2422"/>
        <end position="2445"/>
    </location>
</feature>
<evidence type="ECO:0000256" key="21">
    <source>
        <dbReference type="RuleBase" id="RU368044"/>
    </source>
</evidence>
<feature type="region of interest" description="Disordered" evidence="23">
    <location>
        <begin position="1749"/>
        <end position="1786"/>
    </location>
</feature>
<feature type="region of interest" description="Disordered" evidence="23">
    <location>
        <begin position="1109"/>
        <end position="1140"/>
    </location>
</feature>
<dbReference type="Proteomes" id="UP000001811">
    <property type="component" value="Chromosome 12"/>
</dbReference>
<dbReference type="Pfam" id="PF02815">
    <property type="entry name" value="MIR"/>
    <property type="match status" value="1"/>
</dbReference>
<comment type="function">
    <text evidence="19">Inositol 1,4,5-trisphosphate-gated calcium channel that upon inositol 1,4,5-trisphosphate binding transports calcium from the endoplasmic reticulum lumen to cytoplasm. Exists in two states; a long-lived closed state where the channel is essentially 'parked' with only very rare visits to an open state and that ligands facilitate the transition from the 'parked' state into a 'drive' mode represented by periods of bursting activity.</text>
</comment>
<feature type="coiled-coil region" evidence="22">
    <location>
        <begin position="2553"/>
        <end position="2580"/>
    </location>
</feature>
<reference evidence="25" key="2">
    <citation type="submission" date="2025-08" db="UniProtKB">
        <authorList>
            <consortium name="Ensembl"/>
        </authorList>
    </citation>
    <scope>IDENTIFICATION</scope>
    <source>
        <strain evidence="25">Thorbecke</strain>
    </source>
</reference>
<keyword evidence="12 21" id="KW-0406">Ion transport</keyword>
<evidence type="ECO:0000256" key="10">
    <source>
        <dbReference type="ARBA" id="ARBA00022837"/>
    </source>
</evidence>
<dbReference type="FunFam" id="2.80.10.50:FF:000005">
    <property type="entry name" value="Inositol 1,4,5-trisphosphate receptor type 2"/>
    <property type="match status" value="1"/>
</dbReference>
<evidence type="ECO:0000256" key="6">
    <source>
        <dbReference type="ARBA" id="ARBA00022673"/>
    </source>
</evidence>
<accession>A0A5F9CQ39</accession>
<evidence type="ECO:0000256" key="19">
    <source>
        <dbReference type="ARBA" id="ARBA00059076"/>
    </source>
</evidence>
<dbReference type="PROSITE" id="PS50919">
    <property type="entry name" value="MIR"/>
    <property type="match status" value="1"/>
</dbReference>
<dbReference type="Gene3D" id="1.25.10.30">
    <property type="entry name" value="IP3 receptor type 1 binding core, RIH domain"/>
    <property type="match status" value="1"/>
</dbReference>
<dbReference type="SUPFAM" id="SSF100909">
    <property type="entry name" value="IP3 receptor type 1 binding core, domain 2"/>
    <property type="match status" value="2"/>
</dbReference>
<dbReference type="EMBL" id="AAGW02017761">
    <property type="status" value="NOT_ANNOTATED_CDS"/>
    <property type="molecule type" value="Genomic_DNA"/>
</dbReference>
<evidence type="ECO:0000256" key="7">
    <source>
        <dbReference type="ARBA" id="ARBA00022692"/>
    </source>
</evidence>
<feature type="domain" description="MIR" evidence="24">
    <location>
        <begin position="118"/>
        <end position="178"/>
    </location>
</feature>
<dbReference type="SMART" id="SM00472">
    <property type="entry name" value="MIR"/>
    <property type="match status" value="4"/>
</dbReference>
<evidence type="ECO:0000256" key="1">
    <source>
        <dbReference type="ARBA" id="ARBA00004477"/>
    </source>
</evidence>
<dbReference type="InterPro" id="IPR036300">
    <property type="entry name" value="MIR_dom_sf"/>
</dbReference>
<dbReference type="Gene3D" id="1.10.287.70">
    <property type="match status" value="1"/>
</dbReference>
<keyword evidence="9 21" id="KW-0256">Endoplasmic reticulum</keyword>
<dbReference type="EMBL" id="AAGW02017759">
    <property type="status" value="NOT_ANNOTATED_CDS"/>
    <property type="molecule type" value="Genomic_DNA"/>
</dbReference>
<keyword evidence="4 21" id="KW-0813">Transport</keyword>
<evidence type="ECO:0000256" key="15">
    <source>
        <dbReference type="ARBA" id="ARBA00023286"/>
    </source>
</evidence>
<keyword evidence="13 21" id="KW-0472">Membrane</keyword>
<keyword evidence="14 21" id="KW-0675">Receptor</keyword>
<dbReference type="PANTHER" id="PTHR45816:SF1">
    <property type="entry name" value="INOSITOL 1,4,5-TRISPHOSPHATE RECEPTOR"/>
    <property type="match status" value="1"/>
</dbReference>
<keyword evidence="6 21" id="KW-0107">Calcium channel</keyword>
<comment type="function">
    <text evidence="21">Receptor for inositol 1,4,5-trisphosphate, a second messenger that mediates the release of intracellular calcium.</text>
</comment>
<feature type="compositionally biased region" description="Basic and acidic residues" evidence="23">
    <location>
        <begin position="1109"/>
        <end position="1129"/>
    </location>
</feature>
<keyword evidence="5 21" id="KW-0109">Calcium transport</keyword>
<dbReference type="EMBL" id="AAGW02017757">
    <property type="status" value="NOT_ANNOTATED_CDS"/>
    <property type="molecule type" value="Genomic_DNA"/>
</dbReference>
<evidence type="ECO:0000256" key="8">
    <source>
        <dbReference type="ARBA" id="ARBA00022737"/>
    </source>
</evidence>
<dbReference type="InterPro" id="IPR035910">
    <property type="entry name" value="RyR/IP3R_RIH_dom_sf"/>
</dbReference>
<keyword evidence="22" id="KW-0175">Coiled coil</keyword>
<keyword evidence="8" id="KW-0677">Repeat</keyword>